<accession>A0A392UWN2</accession>
<proteinExistence type="predicted"/>
<organism evidence="1 2">
    <name type="scientific">Trifolium medium</name>
    <dbReference type="NCBI Taxonomy" id="97028"/>
    <lineage>
        <taxon>Eukaryota</taxon>
        <taxon>Viridiplantae</taxon>
        <taxon>Streptophyta</taxon>
        <taxon>Embryophyta</taxon>
        <taxon>Tracheophyta</taxon>
        <taxon>Spermatophyta</taxon>
        <taxon>Magnoliopsida</taxon>
        <taxon>eudicotyledons</taxon>
        <taxon>Gunneridae</taxon>
        <taxon>Pentapetalae</taxon>
        <taxon>rosids</taxon>
        <taxon>fabids</taxon>
        <taxon>Fabales</taxon>
        <taxon>Fabaceae</taxon>
        <taxon>Papilionoideae</taxon>
        <taxon>50 kb inversion clade</taxon>
        <taxon>NPAAA clade</taxon>
        <taxon>Hologalegina</taxon>
        <taxon>IRL clade</taxon>
        <taxon>Trifolieae</taxon>
        <taxon>Trifolium</taxon>
    </lineage>
</organism>
<reference evidence="1 2" key="1">
    <citation type="journal article" date="2018" name="Front. Plant Sci.">
        <title>Red Clover (Trifolium pratense) and Zigzag Clover (T. medium) - A Picture of Genomic Similarities and Differences.</title>
        <authorList>
            <person name="Dluhosova J."/>
            <person name="Istvanek J."/>
            <person name="Nedelnik J."/>
            <person name="Repkova J."/>
        </authorList>
    </citation>
    <scope>NUCLEOTIDE SEQUENCE [LARGE SCALE GENOMIC DNA]</scope>
    <source>
        <strain evidence="2">cv. 10/8</strain>
        <tissue evidence="1">Leaf</tissue>
    </source>
</reference>
<dbReference type="AlphaFoldDB" id="A0A392UWN2"/>
<protein>
    <submittedName>
        <fullName evidence="1">Uncharacterized protein</fullName>
    </submittedName>
</protein>
<name>A0A392UWN2_9FABA</name>
<evidence type="ECO:0000313" key="2">
    <source>
        <dbReference type="Proteomes" id="UP000265520"/>
    </source>
</evidence>
<dbReference type="EMBL" id="LXQA010991305">
    <property type="protein sequence ID" value="MCI80247.1"/>
    <property type="molecule type" value="Genomic_DNA"/>
</dbReference>
<comment type="caution">
    <text evidence="1">The sequence shown here is derived from an EMBL/GenBank/DDBJ whole genome shotgun (WGS) entry which is preliminary data.</text>
</comment>
<evidence type="ECO:0000313" key="1">
    <source>
        <dbReference type="EMBL" id="MCI80247.1"/>
    </source>
</evidence>
<keyword evidence="2" id="KW-1185">Reference proteome</keyword>
<feature type="non-terminal residue" evidence="1">
    <location>
        <position position="18"/>
    </location>
</feature>
<sequence>MVITSKKREKGLGFQHFP</sequence>
<dbReference type="Proteomes" id="UP000265520">
    <property type="component" value="Unassembled WGS sequence"/>
</dbReference>